<sequence length="105" mass="12185">MHLIFSNTECPPSSQARLLELSWIVIHRHAIVNECCKAVPQIPRCKAEIRENRLLACFVSTIHRYTYRCFHFSSSGQCLFAGRWFPLRTGLDRRVLPDIRSSDPI</sequence>
<gene>
    <name evidence="1" type="ORF">CSKR_114284</name>
</gene>
<comment type="caution">
    <text evidence="1">The sequence shown here is derived from an EMBL/GenBank/DDBJ whole genome shotgun (WGS) entry which is preliminary data.</text>
</comment>
<dbReference type="EMBL" id="NIRI02000042">
    <property type="protein sequence ID" value="KAG5447271.1"/>
    <property type="molecule type" value="Genomic_DNA"/>
</dbReference>
<accession>A0A419QHS2</accession>
<reference evidence="1 2" key="1">
    <citation type="journal article" date="2018" name="Biotechnol. Adv.">
        <title>Improved genomic resources and new bioinformatic workflow for the carcinogenic parasite Clonorchis sinensis: Biotechnological implications.</title>
        <authorList>
            <person name="Wang D."/>
            <person name="Korhonen P.K."/>
            <person name="Gasser R.B."/>
            <person name="Young N.D."/>
        </authorList>
    </citation>
    <scope>NUCLEOTIDE SEQUENCE [LARGE SCALE GENOMIC DNA]</scope>
    <source>
        <strain evidence="1">Cs-k2</strain>
    </source>
</reference>
<evidence type="ECO:0000313" key="1">
    <source>
        <dbReference type="EMBL" id="KAG5447271.1"/>
    </source>
</evidence>
<keyword evidence="2" id="KW-1185">Reference proteome</keyword>
<evidence type="ECO:0000313" key="2">
    <source>
        <dbReference type="Proteomes" id="UP000286415"/>
    </source>
</evidence>
<organism evidence="1 2">
    <name type="scientific">Clonorchis sinensis</name>
    <name type="common">Chinese liver fluke</name>
    <dbReference type="NCBI Taxonomy" id="79923"/>
    <lineage>
        <taxon>Eukaryota</taxon>
        <taxon>Metazoa</taxon>
        <taxon>Spiralia</taxon>
        <taxon>Lophotrochozoa</taxon>
        <taxon>Platyhelminthes</taxon>
        <taxon>Trematoda</taxon>
        <taxon>Digenea</taxon>
        <taxon>Opisthorchiida</taxon>
        <taxon>Opisthorchiata</taxon>
        <taxon>Opisthorchiidae</taxon>
        <taxon>Clonorchis</taxon>
    </lineage>
</organism>
<name>A0A419QHS2_CLOSI</name>
<reference evidence="1 2" key="2">
    <citation type="journal article" date="2021" name="Genomics">
        <title>High-quality reference genome for Clonorchis sinensis.</title>
        <authorList>
            <person name="Young N.D."/>
            <person name="Stroehlein A.J."/>
            <person name="Kinkar L."/>
            <person name="Wang T."/>
            <person name="Sohn W.M."/>
            <person name="Chang B.C.H."/>
            <person name="Kaur P."/>
            <person name="Weisz D."/>
            <person name="Dudchenko O."/>
            <person name="Aiden E.L."/>
            <person name="Korhonen P.K."/>
            <person name="Gasser R.B."/>
        </authorList>
    </citation>
    <scope>NUCLEOTIDE SEQUENCE [LARGE SCALE GENOMIC DNA]</scope>
    <source>
        <strain evidence="1">Cs-k2</strain>
    </source>
</reference>
<proteinExistence type="predicted"/>
<dbReference type="InParanoid" id="A0A419QHS2"/>
<dbReference type="AlphaFoldDB" id="A0A419QHS2"/>
<protein>
    <submittedName>
        <fullName evidence="1">Uncharacterized protein</fullName>
    </submittedName>
</protein>
<dbReference type="Proteomes" id="UP000286415">
    <property type="component" value="Unassembled WGS sequence"/>
</dbReference>